<evidence type="ECO:0000313" key="3">
    <source>
        <dbReference type="EMBL" id="SMC53836.1"/>
    </source>
</evidence>
<sequence>MKHTKQSQNLNFIGITCFIVLLLLGNMTYGQIKRDTLRLFIIGNSFSQNATTYLDQIAKENGKILIIGRAEIGGCSLERHWSHTAAFETDSTDAKGKPYKGRSLKLLLSEQPWDIVTIQQNSYNSSDLQTYQPYARNLYNYVKKHHPAARILLHQTWAYRADAKKFGRVNATVDTKSDIEMWEKSRAAYHLVAKQLNVKLIPVGDAFNMVRASKKHQYKKDASFDFEKPVYPNLPDQTNSLNLGYSWKNKEVFRFDGNHANDAGKYLGSLVWYAALFNASPREIKYTPTTVPVDFAAYLRIVAKKVSK</sequence>
<dbReference type="EMBL" id="FWYB01000001">
    <property type="protein sequence ID" value="SMC53836.1"/>
    <property type="molecule type" value="Genomic_DNA"/>
</dbReference>
<dbReference type="InterPro" id="IPR036514">
    <property type="entry name" value="SGNH_hydro_sf"/>
</dbReference>
<evidence type="ECO:0000313" key="4">
    <source>
        <dbReference type="Proteomes" id="UP000192678"/>
    </source>
</evidence>
<dbReference type="Pfam" id="PF16227">
    <property type="entry name" value="DUF4886"/>
    <property type="match status" value="1"/>
</dbReference>
<dbReference type="SUPFAM" id="SSF52266">
    <property type="entry name" value="SGNH hydrolase"/>
    <property type="match status" value="1"/>
</dbReference>
<keyword evidence="1" id="KW-0472">Membrane</keyword>
<dbReference type="RefSeq" id="WP_084286790.1">
    <property type="nucleotide sequence ID" value="NZ_FWYB01000001.1"/>
</dbReference>
<protein>
    <recommendedName>
        <fullName evidence="2">DUF4886 domain-containing protein</fullName>
    </recommendedName>
</protein>
<reference evidence="3 4" key="1">
    <citation type="submission" date="2017-04" db="EMBL/GenBank/DDBJ databases">
        <authorList>
            <person name="Afonso C.L."/>
            <person name="Miller P.J."/>
            <person name="Scott M.A."/>
            <person name="Spackman E."/>
            <person name="Goraichik I."/>
            <person name="Dimitrov K.M."/>
            <person name="Suarez D.L."/>
            <person name="Swayne D.E."/>
        </authorList>
    </citation>
    <scope>NUCLEOTIDE SEQUENCE [LARGE SCALE GENOMIC DNA]</scope>
    <source>
        <strain evidence="3 4">DSM 19625</strain>
    </source>
</reference>
<evidence type="ECO:0000256" key="1">
    <source>
        <dbReference type="SAM" id="Phobius"/>
    </source>
</evidence>
<name>A0A1W1ZZP7_9SPHI</name>
<accession>A0A1W1ZZP7</accession>
<dbReference type="STRING" id="475255.SAMN04488101_101191"/>
<keyword evidence="1" id="KW-0812">Transmembrane</keyword>
<feature type="domain" description="DUF4886" evidence="2">
    <location>
        <begin position="39"/>
        <end position="215"/>
    </location>
</feature>
<keyword evidence="1" id="KW-1133">Transmembrane helix</keyword>
<gene>
    <name evidence="3" type="ORF">SAMN04488101_101191</name>
</gene>
<keyword evidence="4" id="KW-1185">Reference proteome</keyword>
<dbReference type="OrthoDB" id="265974at2"/>
<dbReference type="AlphaFoldDB" id="A0A1W1ZZP7"/>
<dbReference type="Gene3D" id="3.40.50.1110">
    <property type="entry name" value="SGNH hydrolase"/>
    <property type="match status" value="1"/>
</dbReference>
<proteinExistence type="predicted"/>
<dbReference type="Proteomes" id="UP000192678">
    <property type="component" value="Unassembled WGS sequence"/>
</dbReference>
<feature type="transmembrane region" description="Helical" evidence="1">
    <location>
        <begin position="12"/>
        <end position="32"/>
    </location>
</feature>
<dbReference type="InterPro" id="IPR032616">
    <property type="entry name" value="DUF4886"/>
</dbReference>
<organism evidence="3 4">
    <name type="scientific">Pedobacter nyackensis</name>
    <dbReference type="NCBI Taxonomy" id="475255"/>
    <lineage>
        <taxon>Bacteria</taxon>
        <taxon>Pseudomonadati</taxon>
        <taxon>Bacteroidota</taxon>
        <taxon>Sphingobacteriia</taxon>
        <taxon>Sphingobacteriales</taxon>
        <taxon>Sphingobacteriaceae</taxon>
        <taxon>Pedobacter</taxon>
    </lineage>
</organism>
<dbReference type="GO" id="GO:0016788">
    <property type="term" value="F:hydrolase activity, acting on ester bonds"/>
    <property type="evidence" value="ECO:0007669"/>
    <property type="project" value="UniProtKB-ARBA"/>
</dbReference>
<evidence type="ECO:0000259" key="2">
    <source>
        <dbReference type="Pfam" id="PF16227"/>
    </source>
</evidence>